<keyword evidence="2" id="KW-1185">Reference proteome</keyword>
<comment type="caution">
    <text evidence="1">The sequence shown here is derived from an EMBL/GenBank/DDBJ whole genome shotgun (WGS) entry which is preliminary data.</text>
</comment>
<evidence type="ECO:0000313" key="2">
    <source>
        <dbReference type="Proteomes" id="UP000789901"/>
    </source>
</evidence>
<sequence length="252" mass="29453">MDRHIAKYIGISDPNFIAIIRHLIDLYKWIQQKNSYKKLLTVEEKILLKKKVEDVKTLNVRDSMKVDHFLLNKNKNIDNFDGSSAKKKMDNRIRVVEMTLNENEIEVLLEENLEEVENKTVLLYAECSHLDYRVEDTKEIISFFNKKEKFFKDKTDKSIEPILEEIPVTKTNLNVKKQGQNAQNTLNQNKVLDEILRRLQNIEERQRTYGESIDKSKPAGLLLHIASLVNNVKTKNASQLTSSQVDNNHFLK</sequence>
<dbReference type="EMBL" id="CAJVQB010014588">
    <property type="protein sequence ID" value="CAG8769399.1"/>
    <property type="molecule type" value="Genomic_DNA"/>
</dbReference>
<dbReference type="Proteomes" id="UP000789901">
    <property type="component" value="Unassembled WGS sequence"/>
</dbReference>
<reference evidence="1 2" key="1">
    <citation type="submission" date="2021-06" db="EMBL/GenBank/DDBJ databases">
        <authorList>
            <person name="Kallberg Y."/>
            <person name="Tangrot J."/>
            <person name="Rosling A."/>
        </authorList>
    </citation>
    <scope>NUCLEOTIDE SEQUENCE [LARGE SCALE GENOMIC DNA]</scope>
    <source>
        <strain evidence="1 2">120-4 pot B 10/14</strain>
    </source>
</reference>
<gene>
    <name evidence="1" type="ORF">GMARGA_LOCUS18350</name>
</gene>
<proteinExistence type="predicted"/>
<organism evidence="1 2">
    <name type="scientific">Gigaspora margarita</name>
    <dbReference type="NCBI Taxonomy" id="4874"/>
    <lineage>
        <taxon>Eukaryota</taxon>
        <taxon>Fungi</taxon>
        <taxon>Fungi incertae sedis</taxon>
        <taxon>Mucoromycota</taxon>
        <taxon>Glomeromycotina</taxon>
        <taxon>Glomeromycetes</taxon>
        <taxon>Diversisporales</taxon>
        <taxon>Gigasporaceae</taxon>
        <taxon>Gigaspora</taxon>
    </lineage>
</organism>
<accession>A0ABN7VI99</accession>
<evidence type="ECO:0000313" key="1">
    <source>
        <dbReference type="EMBL" id="CAG8769399.1"/>
    </source>
</evidence>
<protein>
    <submittedName>
        <fullName evidence="1">45695_t:CDS:1</fullName>
    </submittedName>
</protein>
<feature type="non-terminal residue" evidence="1">
    <location>
        <position position="252"/>
    </location>
</feature>
<name>A0ABN7VI99_GIGMA</name>